<dbReference type="Proteomes" id="UP000741863">
    <property type="component" value="Unassembled WGS sequence"/>
</dbReference>
<evidence type="ECO:0000313" key="1">
    <source>
        <dbReference type="EMBL" id="MBM7632843.1"/>
    </source>
</evidence>
<accession>A0ABS2PBR2</accession>
<sequence length="156" mass="17496">MWFFGRFQKEVAAAVDIPVYLSSLMQVPWLLAGLKPNKKAGILTAYEKGISPELLENCGIHDPSSIRIQDLSDLTEFSCIIEDRGTFDHAALEQEAVTAAESLVDDDVAVILLECSDLPPYAHAIQQATSRPVYDFITLIHWMHYATTQKPYYGFM</sequence>
<gene>
    <name evidence="1" type="ORF">JOD17_001937</name>
</gene>
<dbReference type="EMBL" id="JAFBEC010000005">
    <property type="protein sequence ID" value="MBM7632843.1"/>
    <property type="molecule type" value="Genomic_DNA"/>
</dbReference>
<comment type="caution">
    <text evidence="1">The sequence shown here is derived from an EMBL/GenBank/DDBJ whole genome shotgun (WGS) entry which is preliminary data.</text>
</comment>
<proteinExistence type="predicted"/>
<protein>
    <submittedName>
        <fullName evidence="1">Asp/Glu/hydantoin racemase</fullName>
    </submittedName>
</protein>
<organism evidence="1 2">
    <name type="scientific">Geomicrobium sediminis</name>
    <dbReference type="NCBI Taxonomy" id="1347788"/>
    <lineage>
        <taxon>Bacteria</taxon>
        <taxon>Bacillati</taxon>
        <taxon>Bacillota</taxon>
        <taxon>Bacilli</taxon>
        <taxon>Bacillales</taxon>
        <taxon>Geomicrobium</taxon>
    </lineage>
</organism>
<dbReference type="RefSeq" id="WP_239575404.1">
    <property type="nucleotide sequence ID" value="NZ_JAFBEC010000005.1"/>
</dbReference>
<evidence type="ECO:0000313" key="2">
    <source>
        <dbReference type="Proteomes" id="UP000741863"/>
    </source>
</evidence>
<name>A0ABS2PBR2_9BACL</name>
<keyword evidence="2" id="KW-1185">Reference proteome</keyword>
<reference evidence="1 2" key="1">
    <citation type="submission" date="2021-01" db="EMBL/GenBank/DDBJ databases">
        <title>Genomic Encyclopedia of Type Strains, Phase IV (KMG-IV): sequencing the most valuable type-strain genomes for metagenomic binning, comparative biology and taxonomic classification.</title>
        <authorList>
            <person name="Goeker M."/>
        </authorList>
    </citation>
    <scope>NUCLEOTIDE SEQUENCE [LARGE SCALE GENOMIC DNA]</scope>
    <source>
        <strain evidence="1 2">DSM 25540</strain>
    </source>
</reference>